<dbReference type="AlphaFoldDB" id="A0A317VBS4"/>
<evidence type="ECO:0000256" key="1">
    <source>
        <dbReference type="ARBA" id="ARBA00004496"/>
    </source>
</evidence>
<dbReference type="Gene3D" id="3.40.50.620">
    <property type="entry name" value="HUPs"/>
    <property type="match status" value="2"/>
</dbReference>
<evidence type="ECO:0000256" key="7">
    <source>
        <dbReference type="ARBA" id="ARBA00022840"/>
    </source>
</evidence>
<evidence type="ECO:0000256" key="6">
    <source>
        <dbReference type="ARBA" id="ARBA00022741"/>
    </source>
</evidence>
<sequence>MITLTVASRANAALVLPIVLSAAYATRNGFLEVVTDDGECIVDEAILDFFYRAMEGCFSRKRIEVDEWLKRRASFAVGHYKALCKPMEELESHLTLRSYIVGYSLTLADIVIWGALRGNPAIVGLRRNSLNISRWFSFIENTNPWITEAVAGFQSHARQRKAAASAAGANYNIGLNNMENGIVCRFPPEPSGYLHIGHAKAALLNSYFAHEYGARRGTLICRFDDTNPSKESQEFQHSILHDLSLLGVVPDRISYSSDYFQPMYEACVELIKAGNAYADNTVLEVMRDQRKRGIASVCRTMSIDKSLARFEAMKSGTEDGQQWCIRAKISVTHALRTNEYRDRNAQYRWMQDAMGLRRVEIWDFSRLNLVRTVLSKRKLTSIVESGAVWGWDDPRMPTVRGVRRRGCTISALRQFILEQGPSQNIVNMDWTKLWAINKKHIDPIAARYTAIPKAKAVTAWVAGIDANSIVEIPKHKDPGLGMKKVVFTNEILLGQDDARLLKEFEVVTLMNWGNAIVTEISTDSRTGDVSLLRLKLDLQSDVKNTEKKITWLAKESANMVPAELYAFDYLITKEKIEKDEDVASYLTAPSETRTEVWADCNVMDLCEDDIIQFDRTGYFRVDRPWRNGQPAVMFSIPTGRDV</sequence>
<dbReference type="Gene3D" id="3.90.800.10">
    <property type="entry name" value="Glutamyl-tRNA Synthetase, Domain 3"/>
    <property type="match status" value="1"/>
</dbReference>
<proteinExistence type="inferred from homology"/>
<dbReference type="GO" id="GO:0005524">
    <property type="term" value="F:ATP binding"/>
    <property type="evidence" value="ECO:0007669"/>
    <property type="project" value="UniProtKB-KW"/>
</dbReference>
<dbReference type="InterPro" id="IPR011035">
    <property type="entry name" value="Ribosomal_bL25/Gln-tRNA_synth"/>
</dbReference>
<evidence type="ECO:0000313" key="18">
    <source>
        <dbReference type="Proteomes" id="UP000246702"/>
    </source>
</evidence>
<evidence type="ECO:0000259" key="16">
    <source>
        <dbReference type="Pfam" id="PF20974"/>
    </source>
</evidence>
<evidence type="ECO:0000256" key="4">
    <source>
        <dbReference type="ARBA" id="ARBA00022490"/>
    </source>
</evidence>
<dbReference type="EC" id="6.1.1.17" evidence="3"/>
<evidence type="ECO:0000256" key="8">
    <source>
        <dbReference type="ARBA" id="ARBA00022917"/>
    </source>
</evidence>
<keyword evidence="8 12" id="KW-0648">Protein biosynthesis</keyword>
<dbReference type="SUPFAM" id="SSF50715">
    <property type="entry name" value="Ribosomal protein L25-like"/>
    <property type="match status" value="1"/>
</dbReference>
<dbReference type="Pfam" id="PF03950">
    <property type="entry name" value="tRNA-synt_1c_C"/>
    <property type="match status" value="1"/>
</dbReference>
<dbReference type="FunFam" id="2.40.240.10:FF:000004">
    <property type="entry name" value="Glutamyl-tRNA synthetase, cytoplasmic"/>
    <property type="match status" value="1"/>
</dbReference>
<dbReference type="InterPro" id="IPR020056">
    <property type="entry name" value="Rbsml_bL25/Gln-tRNA_synth_N"/>
</dbReference>
<dbReference type="InterPro" id="IPR001412">
    <property type="entry name" value="aa-tRNA-synth_I_CS"/>
</dbReference>
<dbReference type="PANTHER" id="PTHR43097:SF5">
    <property type="entry name" value="GLUTAMATE--TRNA LIGASE"/>
    <property type="match status" value="1"/>
</dbReference>
<dbReference type="STRING" id="1450535.A0A317VBS4"/>
<comment type="subcellular location">
    <subcellularLocation>
        <location evidence="1">Cytoplasm</location>
    </subcellularLocation>
</comment>
<dbReference type="GeneID" id="37118705"/>
<dbReference type="GO" id="GO:0017102">
    <property type="term" value="C:methionyl glutamyl tRNA synthetase complex"/>
    <property type="evidence" value="ECO:0007669"/>
    <property type="project" value="TreeGrafter"/>
</dbReference>
<dbReference type="SUPFAM" id="SSF52374">
    <property type="entry name" value="Nucleotidylyl transferase"/>
    <property type="match status" value="1"/>
</dbReference>
<name>A0A317VBS4_9EURO</name>
<dbReference type="Pfam" id="PF00749">
    <property type="entry name" value="tRNA-synt_1c"/>
    <property type="match status" value="2"/>
</dbReference>
<evidence type="ECO:0000256" key="3">
    <source>
        <dbReference type="ARBA" id="ARBA00012835"/>
    </source>
</evidence>
<dbReference type="Gene3D" id="2.40.240.10">
    <property type="entry name" value="Ribosomal Protein L25, Chain P"/>
    <property type="match status" value="1"/>
</dbReference>
<keyword evidence="7 12" id="KW-0067">ATP-binding</keyword>
<dbReference type="InterPro" id="IPR020059">
    <property type="entry name" value="Glu/Gln-tRNA-synth_Ib_codon-bd"/>
</dbReference>
<keyword evidence="18" id="KW-1185">Reference proteome</keyword>
<comment type="catalytic activity">
    <reaction evidence="11">
        <text>tRNA(Glu) + L-glutamate + ATP = L-glutamyl-tRNA(Glu) + AMP + diphosphate</text>
        <dbReference type="Rhea" id="RHEA:23540"/>
        <dbReference type="Rhea" id="RHEA-COMP:9663"/>
        <dbReference type="Rhea" id="RHEA-COMP:9680"/>
        <dbReference type="ChEBI" id="CHEBI:29985"/>
        <dbReference type="ChEBI" id="CHEBI:30616"/>
        <dbReference type="ChEBI" id="CHEBI:33019"/>
        <dbReference type="ChEBI" id="CHEBI:78442"/>
        <dbReference type="ChEBI" id="CHEBI:78520"/>
        <dbReference type="ChEBI" id="CHEBI:456215"/>
        <dbReference type="EC" id="6.1.1.17"/>
    </reaction>
</comment>
<gene>
    <name evidence="17" type="ORF">BO94DRAFT_608496</name>
</gene>
<dbReference type="Pfam" id="PF20974">
    <property type="entry name" value="tRNA-synt_1c_C2"/>
    <property type="match status" value="1"/>
</dbReference>
<protein>
    <recommendedName>
        <fullName evidence="3">glutamate--tRNA ligase</fullName>
        <ecNumber evidence="3">6.1.1.17</ecNumber>
    </recommendedName>
    <alternativeName>
        <fullName evidence="10">Glutamyl-tRNA synthetase</fullName>
    </alternativeName>
</protein>
<dbReference type="InterPro" id="IPR049437">
    <property type="entry name" value="tRNA-synt_1c_C2"/>
</dbReference>
<organism evidence="17 18">
    <name type="scientific">Aspergillus sclerotioniger CBS 115572</name>
    <dbReference type="NCBI Taxonomy" id="1450535"/>
    <lineage>
        <taxon>Eukaryota</taxon>
        <taxon>Fungi</taxon>
        <taxon>Dikarya</taxon>
        <taxon>Ascomycota</taxon>
        <taxon>Pezizomycotina</taxon>
        <taxon>Eurotiomycetes</taxon>
        <taxon>Eurotiomycetidae</taxon>
        <taxon>Eurotiales</taxon>
        <taxon>Aspergillaceae</taxon>
        <taxon>Aspergillus</taxon>
        <taxon>Aspergillus subgen. Circumdati</taxon>
    </lineage>
</organism>
<dbReference type="SUPFAM" id="SSF47616">
    <property type="entry name" value="GST C-terminal domain-like"/>
    <property type="match status" value="1"/>
</dbReference>
<dbReference type="PANTHER" id="PTHR43097">
    <property type="entry name" value="GLUTAMINE-TRNA LIGASE"/>
    <property type="match status" value="1"/>
</dbReference>
<dbReference type="GO" id="GO:0004818">
    <property type="term" value="F:glutamate-tRNA ligase activity"/>
    <property type="evidence" value="ECO:0007669"/>
    <property type="project" value="UniProtKB-EC"/>
</dbReference>
<evidence type="ECO:0000259" key="14">
    <source>
        <dbReference type="Pfam" id="PF00749"/>
    </source>
</evidence>
<dbReference type="InterPro" id="IPR014729">
    <property type="entry name" value="Rossmann-like_a/b/a_fold"/>
</dbReference>
<dbReference type="Proteomes" id="UP000246702">
    <property type="component" value="Unassembled WGS sequence"/>
</dbReference>
<evidence type="ECO:0000256" key="13">
    <source>
        <dbReference type="SAM" id="SignalP"/>
    </source>
</evidence>
<accession>A0A317VBS4</accession>
<dbReference type="EMBL" id="MSFK01000035">
    <property type="protein sequence ID" value="PWY71813.1"/>
    <property type="molecule type" value="Genomic_DNA"/>
</dbReference>
<feature type="domain" description="Glutamyl/glutaminyl-tRNA synthetase class Ib catalytic" evidence="14">
    <location>
        <begin position="182"/>
        <end position="329"/>
    </location>
</feature>
<evidence type="ECO:0000256" key="10">
    <source>
        <dbReference type="ARBA" id="ARBA00030865"/>
    </source>
</evidence>
<evidence type="ECO:0000256" key="12">
    <source>
        <dbReference type="RuleBase" id="RU363037"/>
    </source>
</evidence>
<keyword evidence="5 12" id="KW-0436">Ligase</keyword>
<dbReference type="InterPro" id="IPR050132">
    <property type="entry name" value="Gln/Glu-tRNA_Ligase"/>
</dbReference>
<dbReference type="OrthoDB" id="10250478at2759"/>
<feature type="domain" description="Glutamyl/glutaminyl-tRNA synthetase class Ib catalytic" evidence="14">
    <location>
        <begin position="330"/>
        <end position="442"/>
    </location>
</feature>
<evidence type="ECO:0000259" key="15">
    <source>
        <dbReference type="Pfam" id="PF03950"/>
    </source>
</evidence>
<comment type="similarity">
    <text evidence="2">Belongs to the class-I aminoacyl-tRNA synthetase family. Glutamate--tRNA ligase type 2 subfamily.</text>
</comment>
<dbReference type="InterPro" id="IPR036282">
    <property type="entry name" value="Glutathione-S-Trfase_C_sf"/>
</dbReference>
<keyword evidence="13" id="KW-0732">Signal</keyword>
<feature type="domain" description="tRNA synthetases class I (E and Q) anti-codon binding" evidence="16">
    <location>
        <begin position="548"/>
        <end position="622"/>
    </location>
</feature>
<dbReference type="InterPro" id="IPR000924">
    <property type="entry name" value="Glu/Gln-tRNA-synth"/>
</dbReference>
<keyword evidence="6 12" id="KW-0547">Nucleotide-binding</keyword>
<comment type="caution">
    <text evidence="17">The sequence shown here is derived from an EMBL/GenBank/DDBJ whole genome shotgun (WGS) entry which is preliminary data.</text>
</comment>
<evidence type="ECO:0000256" key="11">
    <source>
        <dbReference type="ARBA" id="ARBA00048351"/>
    </source>
</evidence>
<evidence type="ECO:0000256" key="9">
    <source>
        <dbReference type="ARBA" id="ARBA00023146"/>
    </source>
</evidence>
<dbReference type="GO" id="GO:0006424">
    <property type="term" value="P:glutamyl-tRNA aminoacylation"/>
    <property type="evidence" value="ECO:0007669"/>
    <property type="project" value="TreeGrafter"/>
</dbReference>
<feature type="signal peptide" evidence="13">
    <location>
        <begin position="1"/>
        <end position="25"/>
    </location>
</feature>
<dbReference type="GO" id="GO:0005829">
    <property type="term" value="C:cytosol"/>
    <property type="evidence" value="ECO:0007669"/>
    <property type="project" value="TreeGrafter"/>
</dbReference>
<dbReference type="RefSeq" id="XP_025463049.1">
    <property type="nucleotide sequence ID" value="XM_025616562.1"/>
</dbReference>
<evidence type="ECO:0000256" key="2">
    <source>
        <dbReference type="ARBA" id="ARBA00008927"/>
    </source>
</evidence>
<dbReference type="PROSITE" id="PS00178">
    <property type="entry name" value="AA_TRNA_LIGASE_I"/>
    <property type="match status" value="1"/>
</dbReference>
<dbReference type="InterPro" id="IPR020058">
    <property type="entry name" value="Glu/Gln-tRNA-synth_Ib_cat-dom"/>
</dbReference>
<feature type="domain" description="Glutamyl/glutaminyl-tRNA synthetase class Ib anti-codon binding" evidence="15">
    <location>
        <begin position="445"/>
        <end position="536"/>
    </location>
</feature>
<evidence type="ECO:0000313" key="17">
    <source>
        <dbReference type="EMBL" id="PWY71813.1"/>
    </source>
</evidence>
<evidence type="ECO:0000256" key="5">
    <source>
        <dbReference type="ARBA" id="ARBA00022598"/>
    </source>
</evidence>
<keyword evidence="4" id="KW-0963">Cytoplasm</keyword>
<reference evidence="17 18" key="1">
    <citation type="submission" date="2016-12" db="EMBL/GenBank/DDBJ databases">
        <title>The genomes of Aspergillus section Nigri reveals drivers in fungal speciation.</title>
        <authorList>
            <consortium name="DOE Joint Genome Institute"/>
            <person name="Vesth T.C."/>
            <person name="Nybo J."/>
            <person name="Theobald S."/>
            <person name="Brandl J."/>
            <person name="Frisvad J.C."/>
            <person name="Nielsen K.F."/>
            <person name="Lyhne E.K."/>
            <person name="Kogle M.E."/>
            <person name="Kuo A."/>
            <person name="Riley R."/>
            <person name="Clum A."/>
            <person name="Nolan M."/>
            <person name="Lipzen A."/>
            <person name="Salamov A."/>
            <person name="Henrissat B."/>
            <person name="Wiebenga A."/>
            <person name="De Vries R.P."/>
            <person name="Grigoriev I.V."/>
            <person name="Mortensen U.H."/>
            <person name="Andersen M.R."/>
            <person name="Baker S.E."/>
        </authorList>
    </citation>
    <scope>NUCLEOTIDE SEQUENCE [LARGE SCALE GENOMIC DNA]</scope>
    <source>
        <strain evidence="17 18">CBS 115572</strain>
    </source>
</reference>
<dbReference type="PRINTS" id="PR00987">
    <property type="entry name" value="TRNASYNTHGLU"/>
</dbReference>
<feature type="chain" id="PRO_5016237517" description="glutamate--tRNA ligase" evidence="13">
    <location>
        <begin position="26"/>
        <end position="642"/>
    </location>
</feature>
<keyword evidence="9 12" id="KW-0030">Aminoacyl-tRNA synthetase</keyword>
<dbReference type="Gene3D" id="1.20.1050.10">
    <property type="match status" value="1"/>
</dbReference>